<accession>A0ABW6WDT9</accession>
<reference evidence="1 2" key="1">
    <citation type="submission" date="2024-10" db="EMBL/GenBank/DDBJ databases">
        <title>The Natural Products Discovery Center: Release of the First 8490 Sequenced Strains for Exploring Actinobacteria Biosynthetic Diversity.</title>
        <authorList>
            <person name="Kalkreuter E."/>
            <person name="Kautsar S.A."/>
            <person name="Yang D."/>
            <person name="Bader C.D."/>
            <person name="Teijaro C.N."/>
            <person name="Fluegel L."/>
            <person name="Davis C.M."/>
            <person name="Simpson J.R."/>
            <person name="Lauterbach L."/>
            <person name="Steele A.D."/>
            <person name="Gui C."/>
            <person name="Meng S."/>
            <person name="Li G."/>
            <person name="Viehrig K."/>
            <person name="Ye F."/>
            <person name="Su P."/>
            <person name="Kiefer A.F."/>
            <person name="Nichols A."/>
            <person name="Cepeda A.J."/>
            <person name="Yan W."/>
            <person name="Fan B."/>
            <person name="Jiang Y."/>
            <person name="Adhikari A."/>
            <person name="Zheng C.-J."/>
            <person name="Schuster L."/>
            <person name="Cowan T.M."/>
            <person name="Smanski M.J."/>
            <person name="Chevrette M.G."/>
            <person name="De Carvalho L.P.S."/>
            <person name="Shen B."/>
        </authorList>
    </citation>
    <scope>NUCLEOTIDE SEQUENCE [LARGE SCALE GENOMIC DNA]</scope>
    <source>
        <strain evidence="1 2">NPDC000087</strain>
    </source>
</reference>
<sequence>MTETAAPPVRALFFDSPADAVAALTQAVRSGEAAGEIRGGLGRMPAAGKNAVLAEVGKVADGILDMNVIDIFEQSWNRVTALQDAAETSLSNPGGAELVEMATHTASFDYRPSVEVHLSDLPVATVGLRALLEFTVRGLIGIVVDGALVGVRAGTWEYEGTLTLADQQVAKRRGEIEIAAEIRFHPPIPLL</sequence>
<evidence type="ECO:0000313" key="1">
    <source>
        <dbReference type="EMBL" id="MFF5291476.1"/>
    </source>
</evidence>
<dbReference type="RefSeq" id="WP_020516476.1">
    <property type="nucleotide sequence ID" value="NZ_JBIAZU010000003.1"/>
</dbReference>
<name>A0ABW6WDT9_9ACTN</name>
<protein>
    <submittedName>
        <fullName evidence="1">Uncharacterized protein</fullName>
    </submittedName>
</protein>
<organism evidence="1 2">
    <name type="scientific">Paractinoplanes globisporus</name>
    <dbReference type="NCBI Taxonomy" id="113565"/>
    <lineage>
        <taxon>Bacteria</taxon>
        <taxon>Bacillati</taxon>
        <taxon>Actinomycetota</taxon>
        <taxon>Actinomycetes</taxon>
        <taxon>Micromonosporales</taxon>
        <taxon>Micromonosporaceae</taxon>
        <taxon>Paractinoplanes</taxon>
    </lineage>
</organism>
<comment type="caution">
    <text evidence="1">The sequence shown here is derived from an EMBL/GenBank/DDBJ whole genome shotgun (WGS) entry which is preliminary data.</text>
</comment>
<dbReference type="EMBL" id="JBIAZU010000003">
    <property type="protein sequence ID" value="MFF5291476.1"/>
    <property type="molecule type" value="Genomic_DNA"/>
</dbReference>
<gene>
    <name evidence="1" type="ORF">ACFY35_18700</name>
</gene>
<keyword evidence="2" id="KW-1185">Reference proteome</keyword>
<evidence type="ECO:0000313" key="2">
    <source>
        <dbReference type="Proteomes" id="UP001602245"/>
    </source>
</evidence>
<dbReference type="Proteomes" id="UP001602245">
    <property type="component" value="Unassembled WGS sequence"/>
</dbReference>
<proteinExistence type="predicted"/>